<accession>A0A0E9PIW8</accession>
<proteinExistence type="predicted"/>
<reference evidence="1" key="1">
    <citation type="submission" date="2014-11" db="EMBL/GenBank/DDBJ databases">
        <authorList>
            <person name="Amaro Gonzalez C."/>
        </authorList>
    </citation>
    <scope>NUCLEOTIDE SEQUENCE</scope>
</reference>
<protein>
    <submittedName>
        <fullName evidence="1">Uncharacterized protein</fullName>
    </submittedName>
</protein>
<organism evidence="1">
    <name type="scientific">Anguilla anguilla</name>
    <name type="common">European freshwater eel</name>
    <name type="synonym">Muraena anguilla</name>
    <dbReference type="NCBI Taxonomy" id="7936"/>
    <lineage>
        <taxon>Eukaryota</taxon>
        <taxon>Metazoa</taxon>
        <taxon>Chordata</taxon>
        <taxon>Craniata</taxon>
        <taxon>Vertebrata</taxon>
        <taxon>Euteleostomi</taxon>
        <taxon>Actinopterygii</taxon>
        <taxon>Neopterygii</taxon>
        <taxon>Teleostei</taxon>
        <taxon>Anguilliformes</taxon>
        <taxon>Anguillidae</taxon>
        <taxon>Anguilla</taxon>
    </lineage>
</organism>
<sequence>MTVSNRLVCVECLLCYRRPPLTTNHLLLSSSVRTHKCFFVSKSKY</sequence>
<reference evidence="1" key="2">
    <citation type="journal article" date="2015" name="Fish Shellfish Immunol.">
        <title>Early steps in the European eel (Anguilla anguilla)-Vibrio vulnificus interaction in the gills: Role of the RtxA13 toxin.</title>
        <authorList>
            <person name="Callol A."/>
            <person name="Pajuelo D."/>
            <person name="Ebbesson L."/>
            <person name="Teles M."/>
            <person name="MacKenzie S."/>
            <person name="Amaro C."/>
        </authorList>
    </citation>
    <scope>NUCLEOTIDE SEQUENCE</scope>
</reference>
<name>A0A0E9PIW8_ANGAN</name>
<evidence type="ECO:0000313" key="1">
    <source>
        <dbReference type="EMBL" id="JAH04030.1"/>
    </source>
</evidence>
<dbReference type="AlphaFoldDB" id="A0A0E9PIW8"/>
<dbReference type="EMBL" id="GBXM01104547">
    <property type="protein sequence ID" value="JAH04030.1"/>
    <property type="molecule type" value="Transcribed_RNA"/>
</dbReference>